<protein>
    <submittedName>
        <fullName evidence="1">Uncharacterized protein</fullName>
    </submittedName>
</protein>
<name>A0AAN8X3Q7_HALRR</name>
<dbReference type="Proteomes" id="UP001381693">
    <property type="component" value="Unassembled WGS sequence"/>
</dbReference>
<proteinExistence type="predicted"/>
<sequence>MVPTLVLLDLRYPQMIREMRKAMRKNRDLQVGSCSNSGSKTAAAAAAAAAVTAIAQWLEFDSGSEKLVFDLFEGR</sequence>
<dbReference type="AlphaFoldDB" id="A0AAN8X3Q7"/>
<accession>A0AAN8X3Q7</accession>
<reference evidence="1 2" key="1">
    <citation type="submission" date="2023-11" db="EMBL/GenBank/DDBJ databases">
        <title>Halocaridina rubra genome assembly.</title>
        <authorList>
            <person name="Smith C."/>
        </authorList>
    </citation>
    <scope>NUCLEOTIDE SEQUENCE [LARGE SCALE GENOMIC DNA]</scope>
    <source>
        <strain evidence="1">EP-1</strain>
        <tissue evidence="1">Whole</tissue>
    </source>
</reference>
<keyword evidence="2" id="KW-1185">Reference proteome</keyword>
<evidence type="ECO:0000313" key="1">
    <source>
        <dbReference type="EMBL" id="KAK7077187.1"/>
    </source>
</evidence>
<dbReference type="EMBL" id="JAXCGZ010009461">
    <property type="protein sequence ID" value="KAK7077187.1"/>
    <property type="molecule type" value="Genomic_DNA"/>
</dbReference>
<organism evidence="1 2">
    <name type="scientific">Halocaridina rubra</name>
    <name type="common">Hawaiian red shrimp</name>
    <dbReference type="NCBI Taxonomy" id="373956"/>
    <lineage>
        <taxon>Eukaryota</taxon>
        <taxon>Metazoa</taxon>
        <taxon>Ecdysozoa</taxon>
        <taxon>Arthropoda</taxon>
        <taxon>Crustacea</taxon>
        <taxon>Multicrustacea</taxon>
        <taxon>Malacostraca</taxon>
        <taxon>Eumalacostraca</taxon>
        <taxon>Eucarida</taxon>
        <taxon>Decapoda</taxon>
        <taxon>Pleocyemata</taxon>
        <taxon>Caridea</taxon>
        <taxon>Atyoidea</taxon>
        <taxon>Atyidae</taxon>
        <taxon>Halocaridina</taxon>
    </lineage>
</organism>
<gene>
    <name evidence="1" type="ORF">SK128_005541</name>
</gene>
<evidence type="ECO:0000313" key="2">
    <source>
        <dbReference type="Proteomes" id="UP001381693"/>
    </source>
</evidence>
<comment type="caution">
    <text evidence="1">The sequence shown here is derived from an EMBL/GenBank/DDBJ whole genome shotgun (WGS) entry which is preliminary data.</text>
</comment>